<evidence type="ECO:0000313" key="2">
    <source>
        <dbReference type="Proteomes" id="UP001319080"/>
    </source>
</evidence>
<comment type="caution">
    <text evidence="1">The sequence shown here is derived from an EMBL/GenBank/DDBJ whole genome shotgun (WGS) entry which is preliminary data.</text>
</comment>
<dbReference type="RefSeq" id="WP_254087515.1">
    <property type="nucleotide sequence ID" value="NZ_JAHESE010000045.1"/>
</dbReference>
<name>A0AAP2E2T6_9BACT</name>
<protein>
    <submittedName>
        <fullName evidence="1">Uncharacterized protein</fullName>
    </submittedName>
</protein>
<dbReference type="EMBL" id="JAHESE010000045">
    <property type="protein sequence ID" value="MBT1711946.1"/>
    <property type="molecule type" value="Genomic_DNA"/>
</dbReference>
<accession>A0AAP2E2T6</accession>
<keyword evidence="2" id="KW-1185">Reference proteome</keyword>
<reference evidence="1 2" key="1">
    <citation type="submission" date="2021-05" db="EMBL/GenBank/DDBJ databases">
        <title>A Polyphasic approach of four new species of the genus Ohtaekwangia: Ohtaekwangia histidinii sp. nov., Ohtaekwangia cretensis sp. nov., Ohtaekwangia indiensis sp. nov., Ohtaekwangia reichenbachii sp. nov. from diverse environment.</title>
        <authorList>
            <person name="Octaviana S."/>
        </authorList>
    </citation>
    <scope>NUCLEOTIDE SEQUENCE [LARGE SCALE GENOMIC DNA]</scope>
    <source>
        <strain evidence="1 2">PWU5</strain>
    </source>
</reference>
<proteinExistence type="predicted"/>
<gene>
    <name evidence="1" type="ORF">KK062_27130</name>
</gene>
<dbReference type="AlphaFoldDB" id="A0AAP2E2T6"/>
<evidence type="ECO:0000313" key="1">
    <source>
        <dbReference type="EMBL" id="MBT1711946.1"/>
    </source>
</evidence>
<organism evidence="1 2">
    <name type="scientific">Dawidia cretensis</name>
    <dbReference type="NCBI Taxonomy" id="2782350"/>
    <lineage>
        <taxon>Bacteria</taxon>
        <taxon>Pseudomonadati</taxon>
        <taxon>Bacteroidota</taxon>
        <taxon>Cytophagia</taxon>
        <taxon>Cytophagales</taxon>
        <taxon>Chryseotaleaceae</taxon>
        <taxon>Dawidia</taxon>
    </lineage>
</organism>
<dbReference type="Proteomes" id="UP001319080">
    <property type="component" value="Unassembled WGS sequence"/>
</dbReference>
<sequence length="349" mass="40254">MNKKHFFILLCCASGMLLTLAGLYAISPLTKGIYRGGFDRTFKNQSSVNEKVIELPYNSYYIAGVSNHNIYLGNWTNHFHMIVLNTETLDSQHVTLRIKNKDTFKDIDRFKLKVDSPYFYLTHGTMPALYRGDLNKREAIRFMNDSAFFSDAEPIGKSSFILKTYSTKNKSLELAKETSTSLGIKYNYDILEKVNDGIFCVEGMLHSNKSKNEIVYVYTYRNQYIVMDTSLNLKYRSNTIDTFRHPRIKVLNTESSQSQMLTGIPTIVNSLSSVDDDHLYIKSNILAKNENAKSFVEGATLDVYNTSNGKYEYSMNLYNHENLPLSEFRVKRKKLITIYSKYLILRDLN</sequence>